<reference evidence="14" key="2">
    <citation type="submission" date="2021-01" db="UniProtKB">
        <authorList>
            <consortium name="EnsemblMetazoa"/>
        </authorList>
    </citation>
    <scope>IDENTIFICATION</scope>
</reference>
<dbReference type="FunFam" id="2.60.40.10:FF:000131">
    <property type="entry name" value="Plexin A2"/>
    <property type="match status" value="1"/>
</dbReference>
<evidence type="ECO:0000313" key="15">
    <source>
        <dbReference type="Proteomes" id="UP000007110"/>
    </source>
</evidence>
<dbReference type="GO" id="GO:0002116">
    <property type="term" value="C:semaphorin receptor complex"/>
    <property type="evidence" value="ECO:0000318"/>
    <property type="project" value="GO_Central"/>
</dbReference>
<dbReference type="RefSeq" id="XP_030838906.1">
    <property type="nucleotide sequence ID" value="XM_030983046.1"/>
</dbReference>
<keyword evidence="9" id="KW-1015">Disulfide bond</keyword>
<dbReference type="FunFam" id="3.10.20.90:FF:000400">
    <property type="entry name" value="Uncharacterized protein"/>
    <property type="match status" value="1"/>
</dbReference>
<dbReference type="GO" id="GO:0071526">
    <property type="term" value="P:semaphorin-plexin signaling pathway"/>
    <property type="evidence" value="ECO:0000318"/>
    <property type="project" value="GO_Central"/>
</dbReference>
<dbReference type="OMA" id="YERETAY"/>
<feature type="domain" description="PSI" evidence="12">
    <location>
        <begin position="218"/>
        <end position="276"/>
    </location>
</feature>
<dbReference type="Gene3D" id="2.60.40.10">
    <property type="entry name" value="Immunoglobulins"/>
    <property type="match status" value="4"/>
</dbReference>
<evidence type="ECO:0000256" key="3">
    <source>
        <dbReference type="ARBA" id="ARBA00022553"/>
    </source>
</evidence>
<dbReference type="FunFam" id="2.60.40.10:FF:001688">
    <property type="entry name" value="GM13016"/>
    <property type="match status" value="1"/>
</dbReference>
<proteinExistence type="predicted"/>
<dbReference type="SUPFAM" id="SSF48350">
    <property type="entry name" value="GTPase activation domain, GAP"/>
    <property type="match status" value="1"/>
</dbReference>
<dbReference type="FunFam" id="2.60.40.10:FF:002072">
    <property type="entry name" value="Plexin A1a"/>
    <property type="match status" value="1"/>
</dbReference>
<dbReference type="PANTHER" id="PTHR22625:SF44">
    <property type="entry name" value="PLEXIN-B"/>
    <property type="match status" value="1"/>
</dbReference>
<dbReference type="InParanoid" id="A0A7M7NMM5"/>
<keyword evidence="7 11" id="KW-1133">Transmembrane helix</keyword>
<dbReference type="InterPro" id="IPR013548">
    <property type="entry name" value="Plexin_cytoplasmic_RasGAP_dom"/>
</dbReference>
<keyword evidence="2" id="KW-1003">Cell membrane</keyword>
<feature type="domain" description="IPT/TIG" evidence="13">
    <location>
        <begin position="527"/>
        <end position="614"/>
    </location>
</feature>
<evidence type="ECO:0000256" key="7">
    <source>
        <dbReference type="ARBA" id="ARBA00022989"/>
    </source>
</evidence>
<dbReference type="GO" id="GO:0050772">
    <property type="term" value="P:positive regulation of axonogenesis"/>
    <property type="evidence" value="ECO:0000318"/>
    <property type="project" value="GO_Central"/>
</dbReference>
<evidence type="ECO:0000256" key="5">
    <source>
        <dbReference type="ARBA" id="ARBA00022729"/>
    </source>
</evidence>
<dbReference type="Pfam" id="PF18020">
    <property type="entry name" value="TIG_2"/>
    <property type="match status" value="1"/>
</dbReference>
<evidence type="ECO:0000256" key="9">
    <source>
        <dbReference type="ARBA" id="ARBA00023157"/>
    </source>
</evidence>
<evidence type="ECO:0000256" key="11">
    <source>
        <dbReference type="SAM" id="Phobius"/>
    </source>
</evidence>
<evidence type="ECO:0000259" key="12">
    <source>
        <dbReference type="SMART" id="SM00423"/>
    </source>
</evidence>
<dbReference type="CDD" id="cd00603">
    <property type="entry name" value="IPT_PCSR"/>
    <property type="match status" value="1"/>
</dbReference>
<reference evidence="15" key="1">
    <citation type="submission" date="2015-02" db="EMBL/GenBank/DDBJ databases">
        <title>Genome sequencing for Strongylocentrotus purpuratus.</title>
        <authorList>
            <person name="Murali S."/>
            <person name="Liu Y."/>
            <person name="Vee V."/>
            <person name="English A."/>
            <person name="Wang M."/>
            <person name="Skinner E."/>
            <person name="Han Y."/>
            <person name="Muzny D.M."/>
            <person name="Worley K.C."/>
            <person name="Gibbs R.A."/>
        </authorList>
    </citation>
    <scope>NUCLEOTIDE SEQUENCE</scope>
</reference>
<evidence type="ECO:0000256" key="4">
    <source>
        <dbReference type="ARBA" id="ARBA00022692"/>
    </source>
</evidence>
<dbReference type="Pfam" id="PF01833">
    <property type="entry name" value="TIG"/>
    <property type="match status" value="2"/>
</dbReference>
<keyword evidence="3" id="KW-0597">Phosphoprotein</keyword>
<dbReference type="SMART" id="SM00429">
    <property type="entry name" value="IPT"/>
    <property type="match status" value="3"/>
</dbReference>
<dbReference type="GO" id="GO:0005886">
    <property type="term" value="C:plasma membrane"/>
    <property type="evidence" value="ECO:0000318"/>
    <property type="project" value="GO_Central"/>
</dbReference>
<dbReference type="GO" id="GO:0030334">
    <property type="term" value="P:regulation of cell migration"/>
    <property type="evidence" value="ECO:0000318"/>
    <property type="project" value="GO_Central"/>
</dbReference>
<protein>
    <submittedName>
        <fullName evidence="14">Uncharacterized protein</fullName>
    </submittedName>
</protein>
<dbReference type="EnsemblMetazoa" id="XM_030983046">
    <property type="protein sequence ID" value="XP_030838906"/>
    <property type="gene ID" value="LOC100890886"/>
</dbReference>
<dbReference type="InterPro" id="IPR002165">
    <property type="entry name" value="Plexin_repeat"/>
</dbReference>
<dbReference type="Pfam" id="PF01437">
    <property type="entry name" value="PSI"/>
    <property type="match status" value="1"/>
</dbReference>
<sequence>MGDTQGKLHKLNIVNGSSGYVYEHVFLGDGSVLQEMFLDESKEQLTLATSSEQGSKVLTLELVNFGQYQSCEECIGEDGGNDGDPYCGWCTLEARCTRYEECPFPDESARWLSYNAFQCASISDVQPDHRLPYQDTEQEITITVHQLPTLKENHQYRCDFDSYQINAVTTVNTVMCVSPPASELPTIPEEADHVTLTLSIFSTETEVSFLSTDFILFDCTRLKSCSSCVTSPWPCDWCVYDNMCTHDSSSCQPEETVVIGENNAVGSGNKGQSYCPQLLATSKRFFIPVNIPSGYSLLADNLPTEQTKIQSFDCILRIDGVGIRVPTSFFNESYILCTAEEYMYNENILEKNVSISVQWNGQYNIDDPTDTYVTLYKCSVNGGSCSRCLSEEATPSHMNCGWCGDDCNVIQSDVCQNNQFLNQTETQLCSAPVITDFYPLSVPINAQTRLEITGTDLGVEFDNILEIVIGDLMCILTDMGSFYQPGQSVSCMTGISTELISGRIGITVRSGESDKTGESTTKLFYRDPIISGFSPTEGQVAGGTEITITGMYLNTGRNIEASFGEAQCTNLIVEDTTATCITSSLHMNEQVSVFLTMTFDGVEKTFEDFTFTYYPNPIIDGIDRTVSIMSGGLDLKLSGQRFDLIQEPRIIVSSLTTDASNSELCKRMGVHLICSTPSFPDNVLSTRKRRAAHDAIKANLSFDFDGYIIDYGLMDYYPDPIYESFSGPDGIYESDNSRLEIAGVILNLASRKDDVRVVLSTDEVCHVDDLEIDVLRCRLPNEKPQPGNVNGTVEPGPTQDLPAVTVFHGNLVFYPGYVKYSTTPIDTGDIVGAVIATALLIFILVIIGVIIFRRSHQQINKQVHEFGMLEKKIQERVETAFYELQADMSEVEEQVSHLGVPFVNALDYSKNMLFAGLAVLPPTTDPEYMNSDLETTMIMFSRQLSNPDFLSKFIKHLEEQRKSKRGDRINIASLITALLVTEGKFGYFTETLFKLLEENIEEVAESGRARSLFRRTETIVEKLLSNWISLCMYQYLKTQVAEPLYLLYQSIKIQVEKGPIDITTGQSVFSLNFECLLEEEVEFNELTLSVVGRDRQHKYYVKVLDVDCITQVKQKILDVAYRNSHTVQQNRAHEMDLLWYHPGGQERILKDQELNKTVGNTKDVFINTVKTYGVYDGCQVALIVKSSMIETGVHQPVTPGVQLFQPYHEYAGPDDVSERDHIRIQTMESGGSRIIHLVAENQVPTQSKKSLTKLDREFLAPRLLVTKKTIQPRLDEFLACVFKKPAETPHTIKHLFNFFDKMADKYCCEKPDEIAEAWKNNSLPLHYWMTTLTHPSYVFDMRQSRSADQSVSVLANMLDNACKKIRSGNIQESALNRVLFYRDLPGHIRTIGEYYENIKGLPPPTTAELQEDFDGITQDFSGLFSRVVTLNKLHDFTSHDTSSLLGSITEPKPN</sequence>
<dbReference type="GO" id="GO:0007162">
    <property type="term" value="P:negative regulation of cell adhesion"/>
    <property type="evidence" value="ECO:0000318"/>
    <property type="project" value="GO_Central"/>
</dbReference>
<dbReference type="GO" id="GO:0007416">
    <property type="term" value="P:synapse assembly"/>
    <property type="evidence" value="ECO:0000318"/>
    <property type="project" value="GO_Central"/>
</dbReference>
<name>A0A7M7NMM5_STRPU</name>
<dbReference type="InterPro" id="IPR014756">
    <property type="entry name" value="Ig_E-set"/>
</dbReference>
<dbReference type="Gene3D" id="2.130.10.10">
    <property type="entry name" value="YVTN repeat-like/Quinoprotein amine dehydrogenase"/>
    <property type="match status" value="1"/>
</dbReference>
<dbReference type="Gene3D" id="1.10.506.10">
    <property type="entry name" value="GTPase Activation - p120gap, domain 1"/>
    <property type="match status" value="2"/>
</dbReference>
<feature type="transmembrane region" description="Helical" evidence="11">
    <location>
        <begin position="830"/>
        <end position="852"/>
    </location>
</feature>
<dbReference type="InterPro" id="IPR046800">
    <property type="entry name" value="Plexin_RBD"/>
</dbReference>
<dbReference type="InterPro" id="IPR041019">
    <property type="entry name" value="TIG1_plexin"/>
</dbReference>
<dbReference type="GeneID" id="100890886"/>
<dbReference type="InterPro" id="IPR013783">
    <property type="entry name" value="Ig-like_fold"/>
</dbReference>
<dbReference type="InterPro" id="IPR031148">
    <property type="entry name" value="Plexin"/>
</dbReference>
<comment type="subcellular location">
    <subcellularLocation>
        <location evidence="1">Cell membrane</location>
        <topology evidence="1">Single-pass type I membrane protein</topology>
    </subcellularLocation>
</comment>
<keyword evidence="8 11" id="KW-0472">Membrane</keyword>
<dbReference type="KEGG" id="spu:100890886"/>
<organism evidence="14 15">
    <name type="scientific">Strongylocentrotus purpuratus</name>
    <name type="common">Purple sea urchin</name>
    <dbReference type="NCBI Taxonomy" id="7668"/>
    <lineage>
        <taxon>Eukaryota</taxon>
        <taxon>Metazoa</taxon>
        <taxon>Echinodermata</taxon>
        <taxon>Eleutherozoa</taxon>
        <taxon>Echinozoa</taxon>
        <taxon>Echinoidea</taxon>
        <taxon>Euechinoidea</taxon>
        <taxon>Echinacea</taxon>
        <taxon>Camarodonta</taxon>
        <taxon>Echinidea</taxon>
        <taxon>Strongylocentrotidae</taxon>
        <taxon>Strongylocentrotus</taxon>
    </lineage>
</organism>
<dbReference type="InterPro" id="IPR016201">
    <property type="entry name" value="PSI"/>
</dbReference>
<evidence type="ECO:0000256" key="8">
    <source>
        <dbReference type="ARBA" id="ARBA00023136"/>
    </source>
</evidence>
<dbReference type="Pfam" id="PF08337">
    <property type="entry name" value="Plexin_cytopl"/>
    <property type="match status" value="1"/>
</dbReference>
<dbReference type="GO" id="GO:0008360">
    <property type="term" value="P:regulation of cell shape"/>
    <property type="evidence" value="ECO:0000318"/>
    <property type="project" value="GO_Central"/>
</dbReference>
<dbReference type="FunFam" id="1.10.506.10:FF:000047">
    <property type="entry name" value="Uncharacterized protein"/>
    <property type="match status" value="1"/>
</dbReference>
<dbReference type="Pfam" id="PF17960">
    <property type="entry name" value="TIG_plexin"/>
    <property type="match status" value="1"/>
</dbReference>
<evidence type="ECO:0000313" key="14">
    <source>
        <dbReference type="EnsemblMetazoa" id="XP_030838906"/>
    </source>
</evidence>
<evidence type="ECO:0000259" key="13">
    <source>
        <dbReference type="SMART" id="SM00429"/>
    </source>
</evidence>
<keyword evidence="15" id="KW-1185">Reference proteome</keyword>
<evidence type="ECO:0000256" key="1">
    <source>
        <dbReference type="ARBA" id="ARBA00004251"/>
    </source>
</evidence>
<dbReference type="FunFam" id="2.60.40.10:FF:000071">
    <property type="entry name" value="Plexin A2"/>
    <property type="match status" value="1"/>
</dbReference>
<dbReference type="CDD" id="cd00102">
    <property type="entry name" value="IPT"/>
    <property type="match status" value="1"/>
</dbReference>
<dbReference type="PANTHER" id="PTHR22625">
    <property type="entry name" value="PLEXIN"/>
    <property type="match status" value="1"/>
</dbReference>
<evidence type="ECO:0000256" key="6">
    <source>
        <dbReference type="ARBA" id="ARBA00022737"/>
    </source>
</evidence>
<feature type="domain" description="PSI" evidence="12">
    <location>
        <begin position="64"/>
        <end position="120"/>
    </location>
</feature>
<keyword evidence="5" id="KW-0732">Signal</keyword>
<evidence type="ECO:0000256" key="10">
    <source>
        <dbReference type="ARBA" id="ARBA00023180"/>
    </source>
</evidence>
<dbReference type="InterPro" id="IPR002909">
    <property type="entry name" value="IPT_dom"/>
</dbReference>
<dbReference type="Proteomes" id="UP000007110">
    <property type="component" value="Unassembled WGS sequence"/>
</dbReference>
<dbReference type="SUPFAM" id="SSF103575">
    <property type="entry name" value="Plexin repeat"/>
    <property type="match status" value="1"/>
</dbReference>
<dbReference type="SMART" id="SM00423">
    <property type="entry name" value="PSI"/>
    <property type="match status" value="2"/>
</dbReference>
<dbReference type="Pfam" id="PF20170">
    <property type="entry name" value="Plexin_RBD"/>
    <property type="match status" value="1"/>
</dbReference>
<dbReference type="InterPro" id="IPR041362">
    <property type="entry name" value="TIG2_plexin"/>
</dbReference>
<feature type="domain" description="IPT/TIG" evidence="13">
    <location>
        <begin position="431"/>
        <end position="526"/>
    </location>
</feature>
<dbReference type="SUPFAM" id="SSF81296">
    <property type="entry name" value="E set domains"/>
    <property type="match status" value="2"/>
</dbReference>
<evidence type="ECO:0000256" key="2">
    <source>
        <dbReference type="ARBA" id="ARBA00022475"/>
    </source>
</evidence>
<keyword evidence="10" id="KW-0325">Glycoprotein</keyword>
<feature type="transmembrane region" description="Helical" evidence="11">
    <location>
        <begin position="969"/>
        <end position="988"/>
    </location>
</feature>
<dbReference type="GO" id="GO:0017154">
    <property type="term" value="F:semaphorin receptor activity"/>
    <property type="evidence" value="ECO:0000318"/>
    <property type="project" value="GO_Central"/>
</dbReference>
<accession>A0A7M7NMM5</accession>
<dbReference type="InterPro" id="IPR008936">
    <property type="entry name" value="Rho_GTPase_activation_prot"/>
</dbReference>
<dbReference type="Pfam" id="PF24479">
    <property type="entry name" value="PSI_PlexinA-B"/>
    <property type="match status" value="1"/>
</dbReference>
<keyword evidence="6" id="KW-0677">Repeat</keyword>
<dbReference type="InterPro" id="IPR015943">
    <property type="entry name" value="WD40/YVTN_repeat-like_dom_sf"/>
</dbReference>
<keyword evidence="4 11" id="KW-0812">Transmembrane</keyword>
<feature type="domain" description="IPT/TIG" evidence="13">
    <location>
        <begin position="616"/>
        <end position="707"/>
    </location>
</feature>
<dbReference type="OrthoDB" id="125363at2759"/>